<proteinExistence type="predicted"/>
<dbReference type="Proteomes" id="UP000013783">
    <property type="component" value="Unassembled WGS sequence"/>
</dbReference>
<sequence length="306" mass="34514">MKEFVYLDTELVNSCLAQLNEGLLTKLTVSKAEQKENEEEGGNQITKTVGGSLGVEGLVKGNGDYSNTEFDKFKIVFSEANTELVDTILDDYSLDVLVDKLGSERLLTSESVWSEGDFISIKDNFYVYNFEILESITRDESVSLVMLEDEELIEAETELKTLTSSKALRNKHSERIKVLKKFIKSKSSKDTFNLVNRFAAFGQLLYPDSILIRIDDTLSILDKKNLRVNSPTLSAMGQTKRPLKMIGIVMSKRNKNIIPEEGVQLESDIIASSTHSIFTEIILDSYNLLEDDGYFVRPIAIFFDLE</sequence>
<keyword evidence="4" id="KW-1185">Reference proteome</keyword>
<dbReference type="EMBL" id="AJAK01000020">
    <property type="protein sequence ID" value="EOH75446.1"/>
    <property type="molecule type" value="Genomic_DNA"/>
</dbReference>
<dbReference type="AlphaFoldDB" id="R2R4H3"/>
<evidence type="ECO:0000313" key="3">
    <source>
        <dbReference type="Proteomes" id="UP000013783"/>
    </source>
</evidence>
<dbReference type="Proteomes" id="UP000014148">
    <property type="component" value="Unassembled WGS sequence"/>
</dbReference>
<organism evidence="1 3">
    <name type="scientific">Enterococcus malodoratus ATCC 43197</name>
    <dbReference type="NCBI Taxonomy" id="1158601"/>
    <lineage>
        <taxon>Bacteria</taxon>
        <taxon>Bacillati</taxon>
        <taxon>Bacillota</taxon>
        <taxon>Bacilli</taxon>
        <taxon>Lactobacillales</taxon>
        <taxon>Enterococcaceae</taxon>
        <taxon>Enterococcus</taxon>
    </lineage>
</organism>
<name>R2R4H3_9ENTE</name>
<dbReference type="Pfam" id="PF19952">
    <property type="entry name" value="DUF6414"/>
    <property type="match status" value="1"/>
</dbReference>
<dbReference type="InterPro" id="IPR045633">
    <property type="entry name" value="DUF6414"/>
</dbReference>
<evidence type="ECO:0000313" key="2">
    <source>
        <dbReference type="EMBL" id="EOT66909.1"/>
    </source>
</evidence>
<accession>R2R4H3</accession>
<gene>
    <name evidence="2" type="ORF">I585_02430</name>
    <name evidence="1" type="ORF">UAI_03248</name>
</gene>
<dbReference type="EMBL" id="ASWA01000003">
    <property type="protein sequence ID" value="EOT66909.1"/>
    <property type="molecule type" value="Genomic_DNA"/>
</dbReference>
<protein>
    <submittedName>
        <fullName evidence="1">Uncharacterized protein</fullName>
    </submittedName>
</protein>
<evidence type="ECO:0000313" key="4">
    <source>
        <dbReference type="Proteomes" id="UP000014148"/>
    </source>
</evidence>
<dbReference type="OrthoDB" id="1937560at2"/>
<comment type="caution">
    <text evidence="1">The sequence shown here is derived from an EMBL/GenBank/DDBJ whole genome shotgun (WGS) entry which is preliminary data.</text>
</comment>
<reference evidence="2 4" key="2">
    <citation type="submission" date="2013-03" db="EMBL/GenBank/DDBJ databases">
        <title>The Genome Sequence of Enterococcus malodoratus ATCC_43197 (PacBio/Illumina hybrid assembly).</title>
        <authorList>
            <consortium name="The Broad Institute Genomics Platform"/>
            <consortium name="The Broad Institute Genome Sequencing Center for Infectious Disease"/>
            <person name="Earl A."/>
            <person name="Russ C."/>
            <person name="Gilmore M."/>
            <person name="Surin D."/>
            <person name="Walker B."/>
            <person name="Young S."/>
            <person name="Zeng Q."/>
            <person name="Gargeya S."/>
            <person name="Fitzgerald M."/>
            <person name="Haas B."/>
            <person name="Abouelleil A."/>
            <person name="Allen A.W."/>
            <person name="Alvarado L."/>
            <person name="Arachchi H.M."/>
            <person name="Berlin A.M."/>
            <person name="Chapman S.B."/>
            <person name="Gainer-Dewar J."/>
            <person name="Goldberg J."/>
            <person name="Griggs A."/>
            <person name="Gujja S."/>
            <person name="Hansen M."/>
            <person name="Howarth C."/>
            <person name="Imamovic A."/>
            <person name="Ireland A."/>
            <person name="Larimer J."/>
            <person name="McCowan C."/>
            <person name="Murphy C."/>
            <person name="Pearson M."/>
            <person name="Poon T.W."/>
            <person name="Priest M."/>
            <person name="Roberts A."/>
            <person name="Saif S."/>
            <person name="Shea T."/>
            <person name="Sisk P."/>
            <person name="Sykes S."/>
            <person name="Wortman J."/>
            <person name="Nusbaum C."/>
            <person name="Birren B."/>
        </authorList>
    </citation>
    <scope>NUCLEOTIDE SEQUENCE [LARGE SCALE GENOMIC DNA]</scope>
    <source>
        <strain evidence="2 4">ATCC 43197</strain>
    </source>
</reference>
<dbReference type="eggNOG" id="ENOG5032YPJ">
    <property type="taxonomic scope" value="Bacteria"/>
</dbReference>
<evidence type="ECO:0000313" key="1">
    <source>
        <dbReference type="EMBL" id="EOH75446.1"/>
    </source>
</evidence>
<dbReference type="PATRIC" id="fig|1158601.3.peg.3222"/>
<dbReference type="RefSeq" id="WP_010742048.1">
    <property type="nucleotide sequence ID" value="NZ_KB946251.1"/>
</dbReference>
<dbReference type="STRING" id="71451.RV07_GL001381"/>
<reference evidence="1 3" key="1">
    <citation type="submission" date="2013-02" db="EMBL/GenBank/DDBJ databases">
        <title>The Genome Sequence of Enterococcus malodoratus ATCC_43197.</title>
        <authorList>
            <consortium name="The Broad Institute Genome Sequencing Platform"/>
            <consortium name="The Broad Institute Genome Sequencing Center for Infectious Disease"/>
            <person name="Earl A.M."/>
            <person name="Gilmore M.S."/>
            <person name="Lebreton F."/>
            <person name="Walker B."/>
            <person name="Young S.K."/>
            <person name="Zeng Q."/>
            <person name="Gargeya S."/>
            <person name="Fitzgerald M."/>
            <person name="Haas B."/>
            <person name="Abouelleil A."/>
            <person name="Alvarado L."/>
            <person name="Arachchi H.M."/>
            <person name="Berlin A.M."/>
            <person name="Chapman S.B."/>
            <person name="Dewar J."/>
            <person name="Goldberg J."/>
            <person name="Griggs A."/>
            <person name="Gujja S."/>
            <person name="Hansen M."/>
            <person name="Howarth C."/>
            <person name="Imamovic A."/>
            <person name="Larimer J."/>
            <person name="McCowan C."/>
            <person name="Murphy C."/>
            <person name="Neiman D."/>
            <person name="Pearson M."/>
            <person name="Priest M."/>
            <person name="Roberts A."/>
            <person name="Saif S."/>
            <person name="Shea T."/>
            <person name="Sisk P."/>
            <person name="Sykes S."/>
            <person name="Wortman J."/>
            <person name="Nusbaum C."/>
            <person name="Birren B."/>
        </authorList>
    </citation>
    <scope>NUCLEOTIDE SEQUENCE [LARGE SCALE GENOMIC DNA]</scope>
    <source>
        <strain evidence="1 3">ATCC 43197</strain>
    </source>
</reference>